<evidence type="ECO:0000256" key="1">
    <source>
        <dbReference type="ARBA" id="ARBA00023015"/>
    </source>
</evidence>
<keyword evidence="1" id="KW-0805">Transcription regulation</keyword>
<sequence length="247" mass="27082">MPTMDAAHAFALDVTRVKDAAGLADLLAEACARMGCSWFALSHHVDFLAAPDRGVRVHNYPEDWARWFDERGLGLTDPVHRASHRSLEGFFWRNMKPLSGERPEDELVLSEAQRHGIGDGLTIPAHIPGEAHGSVSFAWTPGIAANDMALLFARMIGGPAFEAARLLANPELAQVGPRLTDRQRECLILSAKGNSAPKVGRILDLSPDTVREHLRNARQRYDANGGITLTVRALYAGDLSYEDIAKR</sequence>
<dbReference type="RefSeq" id="WP_052208764.1">
    <property type="nucleotide sequence ID" value="NZ_CP009122.1"/>
</dbReference>
<dbReference type="EMBL" id="CP009122">
    <property type="protein sequence ID" value="AJA11458.1"/>
    <property type="molecule type" value="Genomic_DNA"/>
</dbReference>
<evidence type="ECO:0000313" key="6">
    <source>
        <dbReference type="Proteomes" id="UP000030907"/>
    </source>
</evidence>
<reference evidence="5 6" key="1">
    <citation type="journal article" date="2015" name="Int. J. Syst. Evol. Microbiol.">
        <title>Description of Sphingopyxis fribergensis sp. nov. - a soil bacterium with the ability to degrade styrene and phenylacetic acid.</title>
        <authorList>
            <person name="Oelschlagel M."/>
            <person name="Ruckert C."/>
            <person name="Kalinowski J."/>
            <person name="Schmidt G."/>
            <person name="Schlomann M."/>
            <person name="Tischler D."/>
        </authorList>
    </citation>
    <scope>NUCLEOTIDE SEQUENCE [LARGE SCALE GENOMIC DNA]</scope>
    <source>
        <strain evidence="5 6">Kp5.2</strain>
    </source>
</reference>
<dbReference type="Pfam" id="PF00196">
    <property type="entry name" value="GerE"/>
    <property type="match status" value="1"/>
</dbReference>
<dbReference type="GO" id="GO:0003677">
    <property type="term" value="F:DNA binding"/>
    <property type="evidence" value="ECO:0007669"/>
    <property type="project" value="UniProtKB-KW"/>
</dbReference>
<dbReference type="GO" id="GO:0006355">
    <property type="term" value="P:regulation of DNA-templated transcription"/>
    <property type="evidence" value="ECO:0007669"/>
    <property type="project" value="InterPro"/>
</dbReference>
<dbReference type="OrthoDB" id="3170288at2"/>
<dbReference type="KEGG" id="sphk:SKP52_23065"/>
<dbReference type="CDD" id="cd06170">
    <property type="entry name" value="LuxR_C_like"/>
    <property type="match status" value="1"/>
</dbReference>
<keyword evidence="2" id="KW-0238">DNA-binding</keyword>
<dbReference type="AlphaFoldDB" id="A0A0A7PQ85"/>
<dbReference type="InterPro" id="IPR000792">
    <property type="entry name" value="Tscrpt_reg_LuxR_C"/>
</dbReference>
<keyword evidence="6" id="KW-1185">Reference proteome</keyword>
<keyword evidence="3" id="KW-0804">Transcription</keyword>
<evidence type="ECO:0000256" key="3">
    <source>
        <dbReference type="ARBA" id="ARBA00023163"/>
    </source>
</evidence>
<dbReference type="InterPro" id="IPR036388">
    <property type="entry name" value="WH-like_DNA-bd_sf"/>
</dbReference>
<dbReference type="Proteomes" id="UP000030907">
    <property type="component" value="Chromosome"/>
</dbReference>
<dbReference type="InterPro" id="IPR005143">
    <property type="entry name" value="TF_LuxR_autoind-bd_dom"/>
</dbReference>
<organism evidence="5 6">
    <name type="scientific">Sphingopyxis fribergensis</name>
    <dbReference type="NCBI Taxonomy" id="1515612"/>
    <lineage>
        <taxon>Bacteria</taxon>
        <taxon>Pseudomonadati</taxon>
        <taxon>Pseudomonadota</taxon>
        <taxon>Alphaproteobacteria</taxon>
        <taxon>Sphingomonadales</taxon>
        <taxon>Sphingomonadaceae</taxon>
        <taxon>Sphingopyxis</taxon>
    </lineage>
</organism>
<accession>A0A0A7PQ85</accession>
<dbReference type="PROSITE" id="PS00622">
    <property type="entry name" value="HTH_LUXR_1"/>
    <property type="match status" value="1"/>
</dbReference>
<evidence type="ECO:0000313" key="5">
    <source>
        <dbReference type="EMBL" id="AJA11458.1"/>
    </source>
</evidence>
<dbReference type="Gene3D" id="1.10.10.10">
    <property type="entry name" value="Winged helix-like DNA-binding domain superfamily/Winged helix DNA-binding domain"/>
    <property type="match status" value="1"/>
</dbReference>
<dbReference type="PRINTS" id="PR00038">
    <property type="entry name" value="HTHLUXR"/>
</dbReference>
<dbReference type="STRING" id="1515612.SKP52_23065"/>
<dbReference type="HOGENOM" id="CLU_072786_1_0_5"/>
<dbReference type="InterPro" id="IPR016032">
    <property type="entry name" value="Sig_transdc_resp-reg_C-effctor"/>
</dbReference>
<protein>
    <submittedName>
        <fullName evidence="5">LuxR family transcriptional regulator</fullName>
    </submittedName>
</protein>
<dbReference type="Pfam" id="PF03472">
    <property type="entry name" value="Autoind_bind"/>
    <property type="match status" value="1"/>
</dbReference>
<feature type="domain" description="HTH luxR-type" evidence="4">
    <location>
        <begin position="193"/>
        <end position="220"/>
    </location>
</feature>
<dbReference type="Gene3D" id="3.30.450.80">
    <property type="entry name" value="Transcription factor LuxR-like, autoinducer-binding domain"/>
    <property type="match status" value="1"/>
</dbReference>
<dbReference type="SUPFAM" id="SSF75516">
    <property type="entry name" value="Pheromone-binding domain of LuxR-like quorum-sensing transcription factors"/>
    <property type="match status" value="1"/>
</dbReference>
<dbReference type="SUPFAM" id="SSF46894">
    <property type="entry name" value="C-terminal effector domain of the bipartite response regulators"/>
    <property type="match status" value="1"/>
</dbReference>
<name>A0A0A7PQ85_9SPHN</name>
<proteinExistence type="predicted"/>
<dbReference type="InterPro" id="IPR036693">
    <property type="entry name" value="TF_LuxR_autoind-bd_dom_sf"/>
</dbReference>
<evidence type="ECO:0000256" key="2">
    <source>
        <dbReference type="ARBA" id="ARBA00023125"/>
    </source>
</evidence>
<evidence type="ECO:0000259" key="4">
    <source>
        <dbReference type="PROSITE" id="PS00622"/>
    </source>
</evidence>
<dbReference type="SMART" id="SM00421">
    <property type="entry name" value="HTH_LUXR"/>
    <property type="match status" value="1"/>
</dbReference>
<gene>
    <name evidence="5" type="ORF">SKP52_23065</name>
</gene>